<dbReference type="Gene3D" id="1.10.600.10">
    <property type="entry name" value="Farnesyl Diphosphate Synthase"/>
    <property type="match status" value="1"/>
</dbReference>
<proteinExistence type="predicted"/>
<dbReference type="SFLD" id="SFLDG01018">
    <property type="entry name" value="Squalene/Phytoene_Synthase_Lik"/>
    <property type="match status" value="1"/>
</dbReference>
<evidence type="ECO:0000256" key="1">
    <source>
        <dbReference type="ARBA" id="ARBA00022679"/>
    </source>
</evidence>
<dbReference type="Proteomes" id="UP000008120">
    <property type="component" value="Chromosome"/>
</dbReference>
<dbReference type="InterPro" id="IPR002060">
    <property type="entry name" value="Squ/phyt_synthse"/>
</dbReference>
<dbReference type="SFLD" id="SFLDS00005">
    <property type="entry name" value="Isoprenoid_Synthase_Type_I"/>
    <property type="match status" value="1"/>
</dbReference>
<dbReference type="STRING" id="311458.CSUB_C0583"/>
<keyword evidence="1 3" id="KW-0808">Transferase</keyword>
<sequence>MLIPKPPRVQKTLFNLFHKGSTTYFNSTLFFPDNVKKDVFKLYAFLRKADNYVDLIPQDVEGFYAFKEEYERAASGYQSSDIVINEFVELSNRKKFEQEWITAFLDAMESDLYRKTYYTLDELCVYMYGSAEVVGLFMAKILDLPEESYIYARFLGRAMQYINFIRDIREDYELGRQYLPYEEMRMHGIEDFEPARFCGKHESFARFIRLQIERYLEWQRFAEQGYKYIPYRYLIPIKTAADMYKWTAKIIHRHPSIVFMRKVKPRKRRVVYGANVNFVLALRHKIFTGGLVWP</sequence>
<dbReference type="EMBL" id="AP011892">
    <property type="protein sequence ID" value="BAJ49370.1"/>
    <property type="molecule type" value="Genomic_DNA"/>
</dbReference>
<dbReference type="KEGG" id="csu:CSUB_C0583"/>
<accession>E6NAL4</accession>
<dbReference type="AlphaFoldDB" id="E6NAL4"/>
<evidence type="ECO:0000313" key="3">
    <source>
        <dbReference type="EMBL" id="BAJ49370.1"/>
    </source>
</evidence>
<dbReference type="GO" id="GO:0008299">
    <property type="term" value="P:isoprenoid biosynthetic process"/>
    <property type="evidence" value="ECO:0007669"/>
    <property type="project" value="UniProtKB-ARBA"/>
</dbReference>
<dbReference type="EC" id="2.5.1.32" evidence="3"/>
<dbReference type="InterPro" id="IPR008949">
    <property type="entry name" value="Isoprenoid_synthase_dom_sf"/>
</dbReference>
<dbReference type="EMBL" id="BA000048">
    <property type="protein sequence ID" value="BAJ50443.1"/>
    <property type="molecule type" value="Genomic_DNA"/>
</dbReference>
<protein>
    <submittedName>
        <fullName evidence="3">Phytoene synthase</fullName>
        <ecNumber evidence="3">2.5.1.32</ecNumber>
    </submittedName>
</protein>
<gene>
    <name evidence="4" type="ORF">CSUB_C0583</name>
    <name evidence="2" type="ORF">HGMM_F30F06C16</name>
    <name evidence="3" type="ORF">HGMM_F31D11C02</name>
</gene>
<dbReference type="SUPFAM" id="SSF48576">
    <property type="entry name" value="Terpenoid synthases"/>
    <property type="match status" value="1"/>
</dbReference>
<dbReference type="CDD" id="cd00683">
    <property type="entry name" value="Trans_IPPS_HH"/>
    <property type="match status" value="1"/>
</dbReference>
<name>E6NAL4_CALS0</name>
<evidence type="ECO:0000313" key="2">
    <source>
        <dbReference type="EMBL" id="BAJ46890.1"/>
    </source>
</evidence>
<reference evidence="3 5" key="1">
    <citation type="journal article" date="2005" name="Environ. Microbiol.">
        <title>Genetic and functional properties of uncultivated thermophilic crenarchaeotes from a subsurface gold mine as revealed by analysis of genome fragments.</title>
        <authorList>
            <person name="Nunoura T."/>
            <person name="Hirayama H."/>
            <person name="Takami H."/>
            <person name="Oida H."/>
            <person name="Nishi S."/>
            <person name="Shimamura S."/>
            <person name="Suzuki Y."/>
            <person name="Inagaki F."/>
            <person name="Takai K."/>
            <person name="Nealson K.H."/>
            <person name="Horikoshi K."/>
        </authorList>
    </citation>
    <scope>NUCLEOTIDE SEQUENCE</scope>
</reference>
<dbReference type="InterPro" id="IPR019845">
    <property type="entry name" value="Squalene/phytoene_synthase_CS"/>
</dbReference>
<dbReference type="BioCyc" id="CCAL311458:G131R-595-MONOMER"/>
<reference evidence="3 5" key="2">
    <citation type="journal article" date="2011" name="Nucleic Acids Res.">
        <title>Insights into the evolution of Archaea and eukaryotic protein modifier systems revealed by the genome of a novel archaeal group.</title>
        <authorList>
            <person name="Nunoura T."/>
            <person name="Takaki Y."/>
            <person name="Kakuta J."/>
            <person name="Nishi S."/>
            <person name="Sugahara J."/>
            <person name="Kazama H."/>
            <person name="Chee G."/>
            <person name="Hattori M."/>
            <person name="Kanai A."/>
            <person name="Atomi H."/>
            <person name="Takai K."/>
            <person name="Takami H."/>
        </authorList>
    </citation>
    <scope>NUCLEOTIDE SEQUENCE</scope>
</reference>
<evidence type="ECO:0000313" key="5">
    <source>
        <dbReference type="Proteomes" id="UP000008120"/>
    </source>
</evidence>
<dbReference type="InterPro" id="IPR033904">
    <property type="entry name" value="Trans_IPPS_HH"/>
</dbReference>
<reference evidence="2" key="3">
    <citation type="journal article" date="2012" name="PLoS ONE">
        <title>A Deeply Branching Thermophilic Bacterium with an Ancient Acetyl-CoA Pathway Dominates a Subsurface Ecosystem.</title>
        <authorList>
            <person name="Takami H."/>
            <person name="Noguchi H."/>
            <person name="Takaki Y."/>
            <person name="Uchiyama I."/>
            <person name="Toyoda A."/>
            <person name="Nishi S."/>
            <person name="Chee G.-J."/>
            <person name="Arai W."/>
            <person name="Nunoura T."/>
            <person name="Itoh T."/>
            <person name="Hattori M."/>
            <person name="Takai K."/>
        </authorList>
    </citation>
    <scope>NUCLEOTIDE SEQUENCE</scope>
</reference>
<dbReference type="EMBL" id="AP011727">
    <property type="protein sequence ID" value="BAJ46890.1"/>
    <property type="molecule type" value="Genomic_DNA"/>
</dbReference>
<dbReference type="PANTHER" id="PTHR31480">
    <property type="entry name" value="BIFUNCTIONAL LYCOPENE CYCLASE/PHYTOENE SYNTHASE"/>
    <property type="match status" value="1"/>
</dbReference>
<dbReference type="PROSITE" id="PS01045">
    <property type="entry name" value="SQUALEN_PHYTOEN_SYN_2"/>
    <property type="match status" value="1"/>
</dbReference>
<dbReference type="Pfam" id="PF00494">
    <property type="entry name" value="SQS_PSY"/>
    <property type="match status" value="1"/>
</dbReference>
<evidence type="ECO:0000313" key="4">
    <source>
        <dbReference type="EMBL" id="BAJ50443.1"/>
    </source>
</evidence>
<organism evidence="3">
    <name type="scientific">Caldiarchaeum subterraneum</name>
    <dbReference type="NCBI Taxonomy" id="311458"/>
    <lineage>
        <taxon>Archaea</taxon>
        <taxon>Nitrososphaerota</taxon>
        <taxon>Candidatus Caldarchaeales</taxon>
        <taxon>Candidatus Caldarchaeaceae</taxon>
        <taxon>Candidatus Caldarchaeum</taxon>
    </lineage>
</organism>
<dbReference type="GO" id="GO:0051996">
    <property type="term" value="F:squalene synthase [NAD(P)H] activity"/>
    <property type="evidence" value="ECO:0007669"/>
    <property type="project" value="InterPro"/>
</dbReference>